<keyword evidence="1" id="KW-0812">Transmembrane</keyword>
<proteinExistence type="predicted"/>
<organism evidence="2 3">
    <name type="scientific">Nocardioides potassii</name>
    <dbReference type="NCBI Taxonomy" id="2911371"/>
    <lineage>
        <taxon>Bacteria</taxon>
        <taxon>Bacillati</taxon>
        <taxon>Actinomycetota</taxon>
        <taxon>Actinomycetes</taxon>
        <taxon>Propionibacteriales</taxon>
        <taxon>Nocardioidaceae</taxon>
        <taxon>Nocardioides</taxon>
    </lineage>
</organism>
<keyword evidence="3" id="KW-1185">Reference proteome</keyword>
<dbReference type="EMBL" id="JAKJHZ010000012">
    <property type="protein sequence ID" value="MCF6379944.1"/>
    <property type="molecule type" value="Genomic_DNA"/>
</dbReference>
<evidence type="ECO:0000313" key="2">
    <source>
        <dbReference type="EMBL" id="MCF6379944.1"/>
    </source>
</evidence>
<feature type="transmembrane region" description="Helical" evidence="1">
    <location>
        <begin position="40"/>
        <end position="64"/>
    </location>
</feature>
<dbReference type="Proteomes" id="UP001201161">
    <property type="component" value="Unassembled WGS sequence"/>
</dbReference>
<feature type="transmembrane region" description="Helical" evidence="1">
    <location>
        <begin position="76"/>
        <end position="96"/>
    </location>
</feature>
<gene>
    <name evidence="2" type="ORF">L2K70_20210</name>
</gene>
<reference evidence="2 3" key="1">
    <citation type="submission" date="2022-01" db="EMBL/GenBank/DDBJ databases">
        <title>Nocardioides sp. nov., an actinomycete isolated from mining soil.</title>
        <authorList>
            <person name="Liu L."/>
        </authorList>
    </citation>
    <scope>NUCLEOTIDE SEQUENCE [LARGE SCALE GENOMIC DNA]</scope>
    <source>
        <strain evidence="2 3">KLBMP 9356</strain>
    </source>
</reference>
<protein>
    <submittedName>
        <fullName evidence="2">Uncharacterized protein</fullName>
    </submittedName>
</protein>
<evidence type="ECO:0000256" key="1">
    <source>
        <dbReference type="SAM" id="Phobius"/>
    </source>
</evidence>
<feature type="transmembrane region" description="Helical" evidence="1">
    <location>
        <begin position="7"/>
        <end position="28"/>
    </location>
</feature>
<sequence>MTRSAQRVVGIAVLIVLGMVVLPVVAYFADTGDGGNAENWIIPVALLAMAAVGAALATALPGLAREGASTGRRAVTGIWWGLLGLFVGLVVFWFLLNGLDGA</sequence>
<dbReference type="RefSeq" id="WP_236405175.1">
    <property type="nucleotide sequence ID" value="NZ_JAKJHZ010000012.1"/>
</dbReference>
<comment type="caution">
    <text evidence="2">The sequence shown here is derived from an EMBL/GenBank/DDBJ whole genome shotgun (WGS) entry which is preliminary data.</text>
</comment>
<evidence type="ECO:0000313" key="3">
    <source>
        <dbReference type="Proteomes" id="UP001201161"/>
    </source>
</evidence>
<accession>A0ABS9HHA4</accession>
<keyword evidence="1" id="KW-1133">Transmembrane helix</keyword>
<keyword evidence="1" id="KW-0472">Membrane</keyword>
<name>A0ABS9HHA4_9ACTN</name>